<reference evidence="1" key="1">
    <citation type="submission" date="2022-03" db="EMBL/GenBank/DDBJ databases">
        <authorList>
            <person name="Lindestad O."/>
        </authorList>
    </citation>
    <scope>NUCLEOTIDE SEQUENCE</scope>
</reference>
<sequence length="83" mass="9235">MRDEICLCPAVGYYYDDDDVYKNAKSFVQVHVQVVPPYQNAVVTTHHIPAGAVPTRQLGEYNRERAAACSVLLLLSAITNPAW</sequence>
<dbReference type="AlphaFoldDB" id="A0A8S4RWR1"/>
<evidence type="ECO:0000313" key="2">
    <source>
        <dbReference type="Proteomes" id="UP000838756"/>
    </source>
</evidence>
<comment type="caution">
    <text evidence="1">The sequence shown here is derived from an EMBL/GenBank/DDBJ whole genome shotgun (WGS) entry which is preliminary data.</text>
</comment>
<protein>
    <submittedName>
        <fullName evidence="1">Jg16098 protein</fullName>
    </submittedName>
</protein>
<gene>
    <name evidence="1" type="primary">jg16098</name>
    <name evidence="1" type="ORF">PAEG_LOCUS19424</name>
</gene>
<keyword evidence="2" id="KW-1185">Reference proteome</keyword>
<evidence type="ECO:0000313" key="1">
    <source>
        <dbReference type="EMBL" id="CAH2243259.1"/>
    </source>
</evidence>
<name>A0A8S4RWR1_9NEOP</name>
<organism evidence="1 2">
    <name type="scientific">Pararge aegeria aegeria</name>
    <dbReference type="NCBI Taxonomy" id="348720"/>
    <lineage>
        <taxon>Eukaryota</taxon>
        <taxon>Metazoa</taxon>
        <taxon>Ecdysozoa</taxon>
        <taxon>Arthropoda</taxon>
        <taxon>Hexapoda</taxon>
        <taxon>Insecta</taxon>
        <taxon>Pterygota</taxon>
        <taxon>Neoptera</taxon>
        <taxon>Endopterygota</taxon>
        <taxon>Lepidoptera</taxon>
        <taxon>Glossata</taxon>
        <taxon>Ditrysia</taxon>
        <taxon>Papilionoidea</taxon>
        <taxon>Nymphalidae</taxon>
        <taxon>Satyrinae</taxon>
        <taxon>Satyrini</taxon>
        <taxon>Parargina</taxon>
        <taxon>Pararge</taxon>
    </lineage>
</organism>
<accession>A0A8S4RWR1</accession>
<proteinExistence type="predicted"/>
<dbReference type="Proteomes" id="UP000838756">
    <property type="component" value="Unassembled WGS sequence"/>
</dbReference>
<dbReference type="EMBL" id="CAKXAJ010025731">
    <property type="protein sequence ID" value="CAH2243259.1"/>
    <property type="molecule type" value="Genomic_DNA"/>
</dbReference>